<dbReference type="InterPro" id="IPR011545">
    <property type="entry name" value="DEAD/DEAH_box_helicase_dom"/>
</dbReference>
<dbReference type="GO" id="GO:0005694">
    <property type="term" value="C:chromosome"/>
    <property type="evidence" value="ECO:0007669"/>
    <property type="project" value="TreeGrafter"/>
</dbReference>
<evidence type="ECO:0000259" key="11">
    <source>
        <dbReference type="PROSITE" id="PS51194"/>
    </source>
</evidence>
<dbReference type="Pfam" id="PF00270">
    <property type="entry name" value="DEAD"/>
    <property type="match status" value="1"/>
</dbReference>
<evidence type="ECO:0000256" key="4">
    <source>
        <dbReference type="ARBA" id="ARBA00023125"/>
    </source>
</evidence>
<evidence type="ECO:0000256" key="9">
    <source>
        <dbReference type="ARBA" id="ARBA00044542"/>
    </source>
</evidence>
<keyword evidence="3" id="KW-0067">ATP-binding</keyword>
<feature type="domain" description="Helicase C-terminal" evidence="11">
    <location>
        <begin position="248"/>
        <end position="422"/>
    </location>
</feature>
<dbReference type="GO" id="GO:0043138">
    <property type="term" value="F:3'-5' DNA helicase activity"/>
    <property type="evidence" value="ECO:0007669"/>
    <property type="project" value="UniProtKB-EC"/>
</dbReference>
<dbReference type="OrthoDB" id="5969256at2759"/>
<organism evidence="12 13">
    <name type="scientific">Clytia hemisphaerica</name>
    <dbReference type="NCBI Taxonomy" id="252671"/>
    <lineage>
        <taxon>Eukaryota</taxon>
        <taxon>Metazoa</taxon>
        <taxon>Cnidaria</taxon>
        <taxon>Hydrozoa</taxon>
        <taxon>Hydroidolina</taxon>
        <taxon>Leptothecata</taxon>
        <taxon>Obeliida</taxon>
        <taxon>Clytiidae</taxon>
        <taxon>Clytia</taxon>
    </lineage>
</organism>
<sequence>MYDKEFFKESLVAAKAVHGLDFELKQEQEELLFAFLNGKDCIGVLPTNFGKSMIYQLAPSVHDDMARRTDEMVAILQGDSMLIVVSPTNALIDDQIESCERLGITARKLCSEEIDDINEYAGEITLLYSSPECLLEEKFRTFLLDKFQERIIGIVIDEAHLVVKWGTSNKPDDDPFREAFKHLGQLRGYFSKPFLCLTATANRKTRKNITKILGLKRPHVTKVTPEKPNIMLNVIKVKSIEEFMETPMLIEILEKLRSQPETCEKTIIYCHSYNACGLVYLKIKSQFPRGFDLTLFVEIFHGTTPVPIQNEVLADIVKDGSTTRIIIATNALGVGVNIKNIRNIVHWGVPSDIEGYVQEIGRAGRDQKNSKATLIYKGNDITHCRDKDLVNYIKNVEKECRRKLLMSFFNCDYTPSKEKHLCCDVCSQTCNCNSCF</sequence>
<evidence type="ECO:0000256" key="8">
    <source>
        <dbReference type="ARBA" id="ARBA00034808"/>
    </source>
</evidence>
<keyword evidence="6" id="KW-0539">Nucleus</keyword>
<dbReference type="Gene3D" id="3.40.50.300">
    <property type="entry name" value="P-loop containing nucleotide triphosphate hydrolases"/>
    <property type="match status" value="2"/>
</dbReference>
<evidence type="ECO:0000256" key="5">
    <source>
        <dbReference type="ARBA" id="ARBA00023235"/>
    </source>
</evidence>
<dbReference type="InterPro" id="IPR001650">
    <property type="entry name" value="Helicase_C-like"/>
</dbReference>
<evidence type="ECO:0000256" key="3">
    <source>
        <dbReference type="ARBA" id="ARBA00022840"/>
    </source>
</evidence>
<accession>A0A7M5X5A7</accession>
<reference evidence="12" key="1">
    <citation type="submission" date="2021-01" db="UniProtKB">
        <authorList>
            <consortium name="EnsemblMetazoa"/>
        </authorList>
    </citation>
    <scope>IDENTIFICATION</scope>
</reference>
<evidence type="ECO:0000313" key="13">
    <source>
        <dbReference type="Proteomes" id="UP000594262"/>
    </source>
</evidence>
<dbReference type="PANTHER" id="PTHR13710">
    <property type="entry name" value="DNA HELICASE RECQ FAMILY MEMBER"/>
    <property type="match status" value="1"/>
</dbReference>
<dbReference type="GO" id="GO:0000724">
    <property type="term" value="P:double-strand break repair via homologous recombination"/>
    <property type="evidence" value="ECO:0007669"/>
    <property type="project" value="TreeGrafter"/>
</dbReference>
<dbReference type="Pfam" id="PF00271">
    <property type="entry name" value="Helicase_C"/>
    <property type="match status" value="1"/>
</dbReference>
<dbReference type="Proteomes" id="UP000594262">
    <property type="component" value="Unplaced"/>
</dbReference>
<comment type="catalytic activity">
    <reaction evidence="7">
        <text>Couples ATP hydrolysis with the unwinding of duplex DNA by translocating in the 3'-5' direction.</text>
        <dbReference type="EC" id="5.6.2.4"/>
    </reaction>
</comment>
<dbReference type="AlphaFoldDB" id="A0A7M5X5A7"/>
<dbReference type="GO" id="GO:0005737">
    <property type="term" value="C:cytoplasm"/>
    <property type="evidence" value="ECO:0007669"/>
    <property type="project" value="TreeGrafter"/>
</dbReference>
<comment type="similarity">
    <text evidence="1">Belongs to the helicase family. RecQ subfamily.</text>
</comment>
<evidence type="ECO:0000256" key="7">
    <source>
        <dbReference type="ARBA" id="ARBA00034617"/>
    </source>
</evidence>
<keyword evidence="2" id="KW-0547">Nucleotide-binding</keyword>
<dbReference type="SUPFAM" id="SSF52540">
    <property type="entry name" value="P-loop containing nucleoside triphosphate hydrolases"/>
    <property type="match status" value="1"/>
</dbReference>
<keyword evidence="13" id="KW-1185">Reference proteome</keyword>
<dbReference type="SMART" id="SM00487">
    <property type="entry name" value="DEXDc"/>
    <property type="match status" value="1"/>
</dbReference>
<evidence type="ECO:0000259" key="10">
    <source>
        <dbReference type="PROSITE" id="PS51192"/>
    </source>
</evidence>
<dbReference type="GO" id="GO:0003677">
    <property type="term" value="F:DNA binding"/>
    <property type="evidence" value="ECO:0007669"/>
    <property type="project" value="UniProtKB-KW"/>
</dbReference>
<proteinExistence type="inferred from homology"/>
<dbReference type="RefSeq" id="XP_066936308.1">
    <property type="nucleotide sequence ID" value="XM_067080207.1"/>
</dbReference>
<dbReference type="EC" id="5.6.2.4" evidence="8"/>
<dbReference type="PANTHER" id="PTHR13710:SF153">
    <property type="entry name" value="RECQ-LIKE DNA HELICASE BLM"/>
    <property type="match status" value="1"/>
</dbReference>
<dbReference type="GO" id="GO:0005524">
    <property type="term" value="F:ATP binding"/>
    <property type="evidence" value="ECO:0007669"/>
    <property type="project" value="UniProtKB-KW"/>
</dbReference>
<dbReference type="PROSITE" id="PS51194">
    <property type="entry name" value="HELICASE_CTER"/>
    <property type="match status" value="1"/>
</dbReference>
<dbReference type="GO" id="GO:0005634">
    <property type="term" value="C:nucleus"/>
    <property type="evidence" value="ECO:0007669"/>
    <property type="project" value="TreeGrafter"/>
</dbReference>
<dbReference type="SMART" id="SM00490">
    <property type="entry name" value="HELICc"/>
    <property type="match status" value="1"/>
</dbReference>
<evidence type="ECO:0000256" key="1">
    <source>
        <dbReference type="ARBA" id="ARBA00005446"/>
    </source>
</evidence>
<dbReference type="GO" id="GO:0009378">
    <property type="term" value="F:four-way junction helicase activity"/>
    <property type="evidence" value="ECO:0007669"/>
    <property type="project" value="TreeGrafter"/>
</dbReference>
<keyword evidence="5" id="KW-0413">Isomerase</keyword>
<dbReference type="EnsemblMetazoa" id="CLYHEMT018063.1">
    <property type="protein sequence ID" value="CLYHEMP018063.1"/>
    <property type="gene ID" value="CLYHEMG018063"/>
</dbReference>
<name>A0A7M5X5A7_9CNID</name>
<evidence type="ECO:0000256" key="2">
    <source>
        <dbReference type="ARBA" id="ARBA00022741"/>
    </source>
</evidence>
<dbReference type="InterPro" id="IPR027417">
    <property type="entry name" value="P-loop_NTPase"/>
</dbReference>
<evidence type="ECO:0000313" key="12">
    <source>
        <dbReference type="EnsemblMetazoa" id="CLYHEMP018063.1"/>
    </source>
</evidence>
<dbReference type="GeneID" id="136824054"/>
<dbReference type="InterPro" id="IPR014001">
    <property type="entry name" value="Helicase_ATP-bd"/>
</dbReference>
<evidence type="ECO:0000256" key="6">
    <source>
        <dbReference type="ARBA" id="ARBA00023242"/>
    </source>
</evidence>
<protein>
    <recommendedName>
        <fullName evidence="8">DNA 3'-5' helicase</fullName>
        <ecNumber evidence="8">5.6.2.4</ecNumber>
    </recommendedName>
    <alternativeName>
        <fullName evidence="9">DNA 3'-5' helicase BLM</fullName>
    </alternativeName>
</protein>
<dbReference type="PROSITE" id="PS51192">
    <property type="entry name" value="HELICASE_ATP_BIND_1"/>
    <property type="match status" value="1"/>
</dbReference>
<keyword evidence="4" id="KW-0238">DNA-binding</keyword>
<feature type="domain" description="Helicase ATP-binding" evidence="10">
    <location>
        <begin position="32"/>
        <end position="219"/>
    </location>
</feature>